<comment type="caution">
    <text evidence="8">The sequence shown here is derived from an EMBL/GenBank/DDBJ whole genome shotgun (WGS) entry which is preliminary data.</text>
</comment>
<accession>A0ABD3DQQ6</accession>
<evidence type="ECO:0000259" key="7">
    <source>
        <dbReference type="Pfam" id="PF03016"/>
    </source>
</evidence>
<evidence type="ECO:0000256" key="5">
    <source>
        <dbReference type="ARBA" id="ARBA00023034"/>
    </source>
</evidence>
<evidence type="ECO:0000256" key="4">
    <source>
        <dbReference type="ARBA" id="ARBA00022968"/>
    </source>
</evidence>
<feature type="chain" id="PRO_5044809069" description="Exostosin GT47 domain-containing protein" evidence="6">
    <location>
        <begin position="23"/>
        <end position="350"/>
    </location>
</feature>
<keyword evidence="9" id="KW-1185">Reference proteome</keyword>
<comment type="similarity">
    <text evidence="2">Belongs to the glycosyltransferase 47 family.</text>
</comment>
<evidence type="ECO:0000313" key="9">
    <source>
        <dbReference type="Proteomes" id="UP001632038"/>
    </source>
</evidence>
<dbReference type="PANTHER" id="PTHR11062:SF253">
    <property type="entry name" value="EXOSTOSIN GT47 DOMAIN-CONTAINING PROTEIN"/>
    <property type="match status" value="1"/>
</dbReference>
<keyword evidence="3" id="KW-0328">Glycosyltransferase</keyword>
<evidence type="ECO:0000256" key="1">
    <source>
        <dbReference type="ARBA" id="ARBA00004323"/>
    </source>
</evidence>
<keyword evidence="3" id="KW-0808">Transferase</keyword>
<sequence>MAATTVFSLIFIFITIPSLLAAASSPPYLSAATFFRNHQNMLTSFRIFIYTPTKPFNFPDGPASLFYSSLVNSQFLTQNPNEAHLFFVPFSPDTSTHSLSRVVRQLRNAYPYWNRTLGADHFFLSPAGIDYSSDRNILELKKNSIQISVFPVVSGYFIPHKDITLPPISKFKIGDLNRMEENSTRWASFLGYLNWDGEIESNLVNELISDVDFLVEKKPEASINMRSKFCLFFYNGGGLPMMAEAMSLGCVPVVIVDRPIQDFPLMDVLRWSEISLLVKLLPRGGGVKRLKEVLGGISEEKYAEMRGLCVAASRHLVWNEESQPLDAFQMAMHHLWLKRHAVRYARKEFV</sequence>
<protein>
    <recommendedName>
        <fullName evidence="7">Exostosin GT47 domain-containing protein</fullName>
    </recommendedName>
</protein>
<evidence type="ECO:0000256" key="6">
    <source>
        <dbReference type="SAM" id="SignalP"/>
    </source>
</evidence>
<comment type="subcellular location">
    <subcellularLocation>
        <location evidence="1">Golgi apparatus membrane</location>
        <topology evidence="1">Single-pass type II membrane protein</topology>
    </subcellularLocation>
</comment>
<keyword evidence="4" id="KW-0812">Transmembrane</keyword>
<keyword evidence="4" id="KW-0735">Signal-anchor</keyword>
<evidence type="ECO:0000256" key="2">
    <source>
        <dbReference type="ARBA" id="ARBA00010271"/>
    </source>
</evidence>
<evidence type="ECO:0000256" key="3">
    <source>
        <dbReference type="ARBA" id="ARBA00022676"/>
    </source>
</evidence>
<feature type="domain" description="Exostosin GT47" evidence="7">
    <location>
        <begin position="63"/>
        <end position="278"/>
    </location>
</feature>
<keyword evidence="6" id="KW-0732">Signal</keyword>
<name>A0ABD3DQQ6_9LAMI</name>
<evidence type="ECO:0000313" key="8">
    <source>
        <dbReference type="EMBL" id="KAL3643211.1"/>
    </source>
</evidence>
<dbReference type="InterPro" id="IPR004263">
    <property type="entry name" value="Exostosin"/>
</dbReference>
<dbReference type="GO" id="GO:0000139">
    <property type="term" value="C:Golgi membrane"/>
    <property type="evidence" value="ECO:0007669"/>
    <property type="project" value="UniProtKB-SubCell"/>
</dbReference>
<gene>
    <name evidence="8" type="ORF">CASFOL_014026</name>
</gene>
<reference evidence="9" key="1">
    <citation type="journal article" date="2024" name="IScience">
        <title>Strigolactones Initiate the Formation of Haustorium-like Structures in Castilleja.</title>
        <authorList>
            <person name="Buerger M."/>
            <person name="Peterson D."/>
            <person name="Chory J."/>
        </authorList>
    </citation>
    <scope>NUCLEOTIDE SEQUENCE [LARGE SCALE GENOMIC DNA]</scope>
</reference>
<feature type="signal peptide" evidence="6">
    <location>
        <begin position="1"/>
        <end position="22"/>
    </location>
</feature>
<dbReference type="EMBL" id="JAVIJP010000016">
    <property type="protein sequence ID" value="KAL3643211.1"/>
    <property type="molecule type" value="Genomic_DNA"/>
</dbReference>
<dbReference type="PANTHER" id="PTHR11062">
    <property type="entry name" value="EXOSTOSIN HEPARAN SULFATE GLYCOSYLTRANSFERASE -RELATED"/>
    <property type="match status" value="1"/>
</dbReference>
<proteinExistence type="inferred from homology"/>
<dbReference type="GO" id="GO:0016757">
    <property type="term" value="F:glycosyltransferase activity"/>
    <property type="evidence" value="ECO:0007669"/>
    <property type="project" value="UniProtKB-KW"/>
</dbReference>
<dbReference type="Pfam" id="PF03016">
    <property type="entry name" value="Exostosin_GT47"/>
    <property type="match status" value="1"/>
</dbReference>
<keyword evidence="5" id="KW-0333">Golgi apparatus</keyword>
<dbReference type="InterPro" id="IPR040911">
    <property type="entry name" value="Exostosin_GT47"/>
</dbReference>
<dbReference type="AlphaFoldDB" id="A0ABD3DQQ6"/>
<organism evidence="8 9">
    <name type="scientific">Castilleja foliolosa</name>
    <dbReference type="NCBI Taxonomy" id="1961234"/>
    <lineage>
        <taxon>Eukaryota</taxon>
        <taxon>Viridiplantae</taxon>
        <taxon>Streptophyta</taxon>
        <taxon>Embryophyta</taxon>
        <taxon>Tracheophyta</taxon>
        <taxon>Spermatophyta</taxon>
        <taxon>Magnoliopsida</taxon>
        <taxon>eudicotyledons</taxon>
        <taxon>Gunneridae</taxon>
        <taxon>Pentapetalae</taxon>
        <taxon>asterids</taxon>
        <taxon>lamiids</taxon>
        <taxon>Lamiales</taxon>
        <taxon>Orobanchaceae</taxon>
        <taxon>Pedicularideae</taxon>
        <taxon>Castillejinae</taxon>
        <taxon>Castilleja</taxon>
    </lineage>
</organism>
<dbReference type="Proteomes" id="UP001632038">
    <property type="component" value="Unassembled WGS sequence"/>
</dbReference>